<protein>
    <submittedName>
        <fullName evidence="2">Pyruvate carboxyltransferase</fullName>
    </submittedName>
</protein>
<evidence type="ECO:0000256" key="1">
    <source>
        <dbReference type="SAM" id="MobiDB-lite"/>
    </source>
</evidence>
<keyword evidence="2" id="KW-0670">Pyruvate</keyword>
<comment type="caution">
    <text evidence="2">The sequence shown here is derived from an EMBL/GenBank/DDBJ whole genome shotgun (WGS) entry which is preliminary data.</text>
</comment>
<evidence type="ECO:0000313" key="2">
    <source>
        <dbReference type="EMBL" id="GET36616.1"/>
    </source>
</evidence>
<dbReference type="EMBL" id="BLAY01000015">
    <property type="protein sequence ID" value="GET36616.1"/>
    <property type="molecule type" value="Genomic_DNA"/>
</dbReference>
<dbReference type="RefSeq" id="WP_307731210.1">
    <property type="nucleotide sequence ID" value="NZ_BLAY01000015.1"/>
</dbReference>
<reference evidence="2" key="1">
    <citation type="submission" date="2019-10" db="EMBL/GenBank/DDBJ databases">
        <title>Draft genome sequece of Microseira wollei NIES-4236.</title>
        <authorList>
            <person name="Yamaguchi H."/>
            <person name="Suzuki S."/>
            <person name="Kawachi M."/>
        </authorList>
    </citation>
    <scope>NUCLEOTIDE SEQUENCE</scope>
    <source>
        <strain evidence="2">NIES-4236</strain>
    </source>
</reference>
<proteinExistence type="predicted"/>
<feature type="region of interest" description="Disordered" evidence="1">
    <location>
        <begin position="1"/>
        <end position="20"/>
    </location>
</feature>
<dbReference type="AlphaFoldDB" id="A0AAV3X5W2"/>
<dbReference type="Gene3D" id="1.10.238.260">
    <property type="match status" value="1"/>
</dbReference>
<accession>A0AAV3X5W2</accession>
<evidence type="ECO:0000313" key="3">
    <source>
        <dbReference type="Proteomes" id="UP001050975"/>
    </source>
</evidence>
<gene>
    <name evidence="2" type="ORF">MiSe_13670</name>
</gene>
<name>A0AAV3X5W2_9CYAN</name>
<organism evidence="2 3">
    <name type="scientific">Microseira wollei NIES-4236</name>
    <dbReference type="NCBI Taxonomy" id="2530354"/>
    <lineage>
        <taxon>Bacteria</taxon>
        <taxon>Bacillati</taxon>
        <taxon>Cyanobacteriota</taxon>
        <taxon>Cyanophyceae</taxon>
        <taxon>Oscillatoriophycideae</taxon>
        <taxon>Aerosakkonematales</taxon>
        <taxon>Aerosakkonemataceae</taxon>
        <taxon>Microseira</taxon>
    </lineage>
</organism>
<keyword evidence="3" id="KW-1185">Reference proteome</keyword>
<dbReference type="Proteomes" id="UP001050975">
    <property type="component" value="Unassembled WGS sequence"/>
</dbReference>
<sequence>MRANPPYSKQAQRHESGSHVHSILRDRNSYCIFPYQEPEIWFGKFSGASNVQYLFEQYLQKPLNREQYEQMRSIIKTISIQQKRSFSAEEILELLQQGILKDEIDRVGTKRTEERKKP</sequence>